<dbReference type="PANTHER" id="PTHR24559">
    <property type="entry name" value="TRANSPOSON TY3-I GAG-POL POLYPROTEIN"/>
    <property type="match status" value="1"/>
</dbReference>
<organism evidence="2 3">
    <name type="scientific">Stegodyphus mimosarum</name>
    <name type="common">African social velvet spider</name>
    <dbReference type="NCBI Taxonomy" id="407821"/>
    <lineage>
        <taxon>Eukaryota</taxon>
        <taxon>Metazoa</taxon>
        <taxon>Ecdysozoa</taxon>
        <taxon>Arthropoda</taxon>
        <taxon>Chelicerata</taxon>
        <taxon>Arachnida</taxon>
        <taxon>Araneae</taxon>
        <taxon>Araneomorphae</taxon>
        <taxon>Entelegynae</taxon>
        <taxon>Eresoidea</taxon>
        <taxon>Eresidae</taxon>
        <taxon>Stegodyphus</taxon>
    </lineage>
</organism>
<protein>
    <submittedName>
        <fullName evidence="2">Transposon Ty3-I Gag-Pol polyprotein</fullName>
    </submittedName>
</protein>
<proteinExistence type="predicted"/>
<dbReference type="InterPro" id="IPR000477">
    <property type="entry name" value="RT_dom"/>
</dbReference>
<dbReference type="OrthoDB" id="6435356at2759"/>
<evidence type="ECO:0000313" key="3">
    <source>
        <dbReference type="Proteomes" id="UP000054359"/>
    </source>
</evidence>
<feature type="non-terminal residue" evidence="2">
    <location>
        <position position="148"/>
    </location>
</feature>
<dbReference type="SUPFAM" id="SSF56672">
    <property type="entry name" value="DNA/RNA polymerases"/>
    <property type="match status" value="1"/>
</dbReference>
<evidence type="ECO:0000259" key="1">
    <source>
        <dbReference type="PROSITE" id="PS50878"/>
    </source>
</evidence>
<sequence>MEKESRHLTSFVSPKGQYQWKVMPFGLSGAAATFQRVMNQALRPHSDYAESFIDDIIVYSSTWEEHLRHSKAVLSTLQTLNFTANLEKCSFGQSEGGQDKTGLKMWFRKLLKTHSKERKDKEILEQTMFSDQLNATKNGANDKTTRVN</sequence>
<feature type="domain" description="Reverse transcriptase" evidence="1">
    <location>
        <begin position="1"/>
        <end position="105"/>
    </location>
</feature>
<keyword evidence="3" id="KW-1185">Reference proteome</keyword>
<accession>A0A087T4K3</accession>
<dbReference type="InterPro" id="IPR043502">
    <property type="entry name" value="DNA/RNA_pol_sf"/>
</dbReference>
<dbReference type="AlphaFoldDB" id="A0A087T4K3"/>
<reference evidence="2 3" key="1">
    <citation type="submission" date="2013-11" db="EMBL/GenBank/DDBJ databases">
        <title>Genome sequencing of Stegodyphus mimosarum.</title>
        <authorList>
            <person name="Bechsgaard J."/>
        </authorList>
    </citation>
    <scope>NUCLEOTIDE SEQUENCE [LARGE SCALE GENOMIC DNA]</scope>
</reference>
<dbReference type="Gene3D" id="3.30.70.270">
    <property type="match status" value="1"/>
</dbReference>
<gene>
    <name evidence="2" type="ORF">X975_01369</name>
</gene>
<dbReference type="InterPro" id="IPR043128">
    <property type="entry name" value="Rev_trsase/Diguanyl_cyclase"/>
</dbReference>
<evidence type="ECO:0000313" key="2">
    <source>
        <dbReference type="EMBL" id="KFM60042.1"/>
    </source>
</evidence>
<dbReference type="OMA" id="KMWFRKL"/>
<name>A0A087T4K3_STEMI</name>
<dbReference type="CDD" id="cd01647">
    <property type="entry name" value="RT_LTR"/>
    <property type="match status" value="1"/>
</dbReference>
<dbReference type="InterPro" id="IPR053134">
    <property type="entry name" value="RNA-dir_DNA_polymerase"/>
</dbReference>
<dbReference type="STRING" id="407821.A0A087T4K3"/>
<dbReference type="Proteomes" id="UP000054359">
    <property type="component" value="Unassembled WGS sequence"/>
</dbReference>
<dbReference type="EMBL" id="KK113376">
    <property type="protein sequence ID" value="KFM60042.1"/>
    <property type="molecule type" value="Genomic_DNA"/>
</dbReference>
<dbReference type="Pfam" id="PF00078">
    <property type="entry name" value="RVT_1"/>
    <property type="match status" value="1"/>
</dbReference>
<dbReference type="PANTHER" id="PTHR24559:SF444">
    <property type="entry name" value="REVERSE TRANSCRIPTASE DOMAIN-CONTAINING PROTEIN"/>
    <property type="match status" value="1"/>
</dbReference>
<dbReference type="GO" id="GO:0071897">
    <property type="term" value="P:DNA biosynthetic process"/>
    <property type="evidence" value="ECO:0007669"/>
    <property type="project" value="UniProtKB-ARBA"/>
</dbReference>
<dbReference type="PROSITE" id="PS50878">
    <property type="entry name" value="RT_POL"/>
    <property type="match status" value="1"/>
</dbReference>